<evidence type="ECO:0000313" key="3">
    <source>
        <dbReference type="EMBL" id="KAK9090065.1"/>
    </source>
</evidence>
<sequence length="181" mass="20341">MDISKGKGKKSLIMKTWDRCRSIGSSSDYGRRSPGRVFGSLPKSKSWAPTNSLDSSTEGKQKKKWRVAPEGCFTVYVGAERQRFVIKTECVNHPLFKLLLEEAELEYGFNCEGPLALPCDVDFFYRVLSEMDGDEIRPAGCKFTKSNSSYCLLSPSNFPKVHSSPYSLLSPSKMVAIHRIR</sequence>
<accession>A0AAP0EDD1</accession>
<dbReference type="InterPro" id="IPR003676">
    <property type="entry name" value="SAUR_fam"/>
</dbReference>
<dbReference type="PANTHER" id="PTHR31374">
    <property type="entry name" value="AUXIN-INDUCED PROTEIN-LIKE-RELATED"/>
    <property type="match status" value="1"/>
</dbReference>
<feature type="compositionally biased region" description="Polar residues" evidence="2">
    <location>
        <begin position="47"/>
        <end position="58"/>
    </location>
</feature>
<dbReference type="EMBL" id="JBBNAE010000010">
    <property type="protein sequence ID" value="KAK9090065.1"/>
    <property type="molecule type" value="Genomic_DNA"/>
</dbReference>
<dbReference type="GO" id="GO:0009733">
    <property type="term" value="P:response to auxin"/>
    <property type="evidence" value="ECO:0007669"/>
    <property type="project" value="InterPro"/>
</dbReference>
<reference evidence="3 4" key="1">
    <citation type="submission" date="2024-01" db="EMBL/GenBank/DDBJ databases">
        <title>Genome assemblies of Stephania.</title>
        <authorList>
            <person name="Yang L."/>
        </authorList>
    </citation>
    <scope>NUCLEOTIDE SEQUENCE [LARGE SCALE GENOMIC DNA]</scope>
    <source>
        <strain evidence="3">QJT</strain>
        <tissue evidence="3">Leaf</tissue>
    </source>
</reference>
<evidence type="ECO:0000313" key="4">
    <source>
        <dbReference type="Proteomes" id="UP001417504"/>
    </source>
</evidence>
<dbReference type="PANTHER" id="PTHR31374:SF118">
    <property type="entry name" value="OS01G0924966 PROTEIN"/>
    <property type="match status" value="1"/>
</dbReference>
<proteinExistence type="inferred from homology"/>
<comment type="caution">
    <text evidence="3">The sequence shown here is derived from an EMBL/GenBank/DDBJ whole genome shotgun (WGS) entry which is preliminary data.</text>
</comment>
<dbReference type="Pfam" id="PF02519">
    <property type="entry name" value="Auxin_inducible"/>
    <property type="match status" value="1"/>
</dbReference>
<evidence type="ECO:0000256" key="2">
    <source>
        <dbReference type="SAM" id="MobiDB-lite"/>
    </source>
</evidence>
<protein>
    <recommendedName>
        <fullName evidence="5">Small auxin up regulated protein</fullName>
    </recommendedName>
</protein>
<dbReference type="Proteomes" id="UP001417504">
    <property type="component" value="Unassembled WGS sequence"/>
</dbReference>
<feature type="region of interest" description="Disordered" evidence="2">
    <location>
        <begin position="22"/>
        <end position="62"/>
    </location>
</feature>
<comment type="similarity">
    <text evidence="1">Belongs to the ARG7 family.</text>
</comment>
<organism evidence="3 4">
    <name type="scientific">Stephania japonica</name>
    <dbReference type="NCBI Taxonomy" id="461633"/>
    <lineage>
        <taxon>Eukaryota</taxon>
        <taxon>Viridiplantae</taxon>
        <taxon>Streptophyta</taxon>
        <taxon>Embryophyta</taxon>
        <taxon>Tracheophyta</taxon>
        <taxon>Spermatophyta</taxon>
        <taxon>Magnoliopsida</taxon>
        <taxon>Ranunculales</taxon>
        <taxon>Menispermaceae</taxon>
        <taxon>Menispermoideae</taxon>
        <taxon>Cissampelideae</taxon>
        <taxon>Stephania</taxon>
    </lineage>
</organism>
<evidence type="ECO:0000256" key="1">
    <source>
        <dbReference type="ARBA" id="ARBA00006974"/>
    </source>
</evidence>
<gene>
    <name evidence="3" type="ORF">Sjap_023242</name>
</gene>
<keyword evidence="4" id="KW-1185">Reference proteome</keyword>
<name>A0AAP0EDD1_9MAGN</name>
<dbReference type="AlphaFoldDB" id="A0AAP0EDD1"/>
<evidence type="ECO:0008006" key="5">
    <source>
        <dbReference type="Google" id="ProtNLM"/>
    </source>
</evidence>